<dbReference type="PROSITE" id="PS50011">
    <property type="entry name" value="PROTEIN_KINASE_DOM"/>
    <property type="match status" value="1"/>
</dbReference>
<gene>
    <name evidence="12" type="ORF">AMAG_13566</name>
</gene>
<dbReference type="GO" id="GO:0007052">
    <property type="term" value="P:mitotic spindle organization"/>
    <property type="evidence" value="ECO:0007669"/>
    <property type="project" value="TreeGrafter"/>
</dbReference>
<dbReference type="Gene3D" id="3.30.200.20">
    <property type="entry name" value="Phosphorylase Kinase, domain 1"/>
    <property type="match status" value="1"/>
</dbReference>
<dbReference type="PANTHER" id="PTHR24345:SF0">
    <property type="entry name" value="CELL CYCLE SERINE_THREONINE-PROTEIN KINASE CDC5_MSD2"/>
    <property type="match status" value="1"/>
</dbReference>
<comment type="similarity">
    <text evidence="8">Belongs to the protein kinase superfamily. Ser/Thr protein kinase family. CDC5/Polo subfamily.</text>
</comment>
<feature type="compositionally biased region" description="Low complexity" evidence="9">
    <location>
        <begin position="617"/>
        <end position="639"/>
    </location>
</feature>
<feature type="compositionally biased region" description="Basic and acidic residues" evidence="9">
    <location>
        <begin position="409"/>
        <end position="421"/>
    </location>
</feature>
<dbReference type="GO" id="GO:0000776">
    <property type="term" value="C:kinetochore"/>
    <property type="evidence" value="ECO:0007669"/>
    <property type="project" value="TreeGrafter"/>
</dbReference>
<dbReference type="InterPro" id="IPR011009">
    <property type="entry name" value="Kinase-like_dom_sf"/>
</dbReference>
<feature type="compositionally biased region" description="Low complexity" evidence="9">
    <location>
        <begin position="1099"/>
        <end position="1120"/>
    </location>
</feature>
<feature type="region of interest" description="Disordered" evidence="9">
    <location>
        <begin position="1"/>
        <end position="46"/>
    </location>
</feature>
<evidence type="ECO:0000256" key="7">
    <source>
        <dbReference type="PROSITE-ProRule" id="PRU10141"/>
    </source>
</evidence>
<keyword evidence="2 8" id="KW-0808">Transferase</keyword>
<evidence type="ECO:0000256" key="6">
    <source>
        <dbReference type="ARBA" id="ARBA00022840"/>
    </source>
</evidence>
<dbReference type="FunFam" id="1.10.510.10:FF:000571">
    <property type="entry name" value="Maternal embryonic leucine zipper kinase"/>
    <property type="match status" value="1"/>
</dbReference>
<evidence type="ECO:0000313" key="13">
    <source>
        <dbReference type="Proteomes" id="UP000054350"/>
    </source>
</evidence>
<dbReference type="InterPro" id="IPR033701">
    <property type="entry name" value="POLO_box_1"/>
</dbReference>
<dbReference type="OrthoDB" id="408964at2759"/>
<dbReference type="GO" id="GO:0005524">
    <property type="term" value="F:ATP binding"/>
    <property type="evidence" value="ECO:0007669"/>
    <property type="project" value="UniProtKB-UniRule"/>
</dbReference>
<feature type="region of interest" description="Disordered" evidence="9">
    <location>
        <begin position="991"/>
        <end position="1045"/>
    </location>
</feature>
<evidence type="ECO:0000256" key="2">
    <source>
        <dbReference type="ARBA" id="ARBA00022679"/>
    </source>
</evidence>
<dbReference type="GO" id="GO:0004674">
    <property type="term" value="F:protein serine/threonine kinase activity"/>
    <property type="evidence" value="ECO:0007669"/>
    <property type="project" value="UniProtKB-KW"/>
</dbReference>
<dbReference type="GO" id="GO:0000922">
    <property type="term" value="C:spindle pole"/>
    <property type="evidence" value="ECO:0007669"/>
    <property type="project" value="TreeGrafter"/>
</dbReference>
<dbReference type="InterPro" id="IPR017441">
    <property type="entry name" value="Protein_kinase_ATP_BS"/>
</dbReference>
<feature type="compositionally biased region" description="Low complexity" evidence="9">
    <location>
        <begin position="20"/>
        <end position="45"/>
    </location>
</feature>
<keyword evidence="3" id="KW-0677">Repeat</keyword>
<name>A0A0L0T2I6_ALLM3</name>
<dbReference type="GO" id="GO:0005737">
    <property type="term" value="C:cytoplasm"/>
    <property type="evidence" value="ECO:0007669"/>
    <property type="project" value="TreeGrafter"/>
</dbReference>
<keyword evidence="5 8" id="KW-0418">Kinase</keyword>
<dbReference type="InterPro" id="IPR000719">
    <property type="entry name" value="Prot_kinase_dom"/>
</dbReference>
<dbReference type="VEuPathDB" id="FungiDB:AMAG_13566"/>
<dbReference type="SMART" id="SM00220">
    <property type="entry name" value="S_TKc"/>
    <property type="match status" value="1"/>
</dbReference>
<evidence type="ECO:0000256" key="3">
    <source>
        <dbReference type="ARBA" id="ARBA00022737"/>
    </source>
</evidence>
<dbReference type="Gene3D" id="3.30.1120.30">
    <property type="entry name" value="POLO box domain"/>
    <property type="match status" value="2"/>
</dbReference>
<feature type="compositionally biased region" description="Pro residues" evidence="9">
    <location>
        <begin position="438"/>
        <end position="458"/>
    </location>
</feature>
<feature type="binding site" evidence="7">
    <location>
        <position position="103"/>
    </location>
    <ligand>
        <name>ATP</name>
        <dbReference type="ChEBI" id="CHEBI:30616"/>
    </ligand>
</feature>
<feature type="region of interest" description="Disordered" evidence="9">
    <location>
        <begin position="732"/>
        <end position="753"/>
    </location>
</feature>
<evidence type="ECO:0000259" key="11">
    <source>
        <dbReference type="PROSITE" id="PS50078"/>
    </source>
</evidence>
<dbReference type="eggNOG" id="KOG0575">
    <property type="taxonomic scope" value="Eukaryota"/>
</dbReference>
<evidence type="ECO:0000256" key="4">
    <source>
        <dbReference type="ARBA" id="ARBA00022741"/>
    </source>
</evidence>
<feature type="compositionally biased region" description="Basic and acidic residues" evidence="9">
    <location>
        <begin position="1004"/>
        <end position="1045"/>
    </location>
</feature>
<feature type="region of interest" description="Disordered" evidence="9">
    <location>
        <begin position="349"/>
        <end position="479"/>
    </location>
</feature>
<dbReference type="GO" id="GO:0005816">
    <property type="term" value="C:spindle pole body"/>
    <property type="evidence" value="ECO:0007669"/>
    <property type="project" value="TreeGrafter"/>
</dbReference>
<dbReference type="InterPro" id="IPR000959">
    <property type="entry name" value="POLO_box_dom"/>
</dbReference>
<feature type="region of interest" description="Disordered" evidence="9">
    <location>
        <begin position="1076"/>
        <end position="1126"/>
    </location>
</feature>
<evidence type="ECO:0000256" key="8">
    <source>
        <dbReference type="RuleBase" id="RU361162"/>
    </source>
</evidence>
<dbReference type="PROSITE" id="PS00108">
    <property type="entry name" value="PROTEIN_KINASE_ST"/>
    <property type="match status" value="1"/>
</dbReference>
<dbReference type="InterPro" id="IPR008271">
    <property type="entry name" value="Ser/Thr_kinase_AS"/>
</dbReference>
<keyword evidence="13" id="KW-1185">Reference proteome</keyword>
<feature type="region of interest" description="Disordered" evidence="9">
    <location>
        <begin position="797"/>
        <end position="899"/>
    </location>
</feature>
<evidence type="ECO:0000256" key="1">
    <source>
        <dbReference type="ARBA" id="ARBA00022527"/>
    </source>
</evidence>
<feature type="compositionally biased region" description="Low complexity" evidence="9">
    <location>
        <begin position="422"/>
        <end position="434"/>
    </location>
</feature>
<feature type="compositionally biased region" description="Polar residues" evidence="9">
    <location>
        <begin position="1076"/>
        <end position="1087"/>
    </location>
</feature>
<dbReference type="CDD" id="cd13117">
    <property type="entry name" value="POLO_box_2"/>
    <property type="match status" value="1"/>
</dbReference>
<dbReference type="CDD" id="cd14099">
    <property type="entry name" value="STKc_PLK"/>
    <property type="match status" value="1"/>
</dbReference>
<feature type="domain" description="Protein kinase" evidence="10">
    <location>
        <begin position="75"/>
        <end position="329"/>
    </location>
</feature>
<dbReference type="InterPro" id="IPR033695">
    <property type="entry name" value="POLO_box_2"/>
</dbReference>
<dbReference type="Proteomes" id="UP000054350">
    <property type="component" value="Unassembled WGS sequence"/>
</dbReference>
<dbReference type="CDD" id="cd13118">
    <property type="entry name" value="POLO_box_1"/>
    <property type="match status" value="1"/>
</dbReference>
<reference evidence="13" key="2">
    <citation type="submission" date="2009-11" db="EMBL/GenBank/DDBJ databases">
        <title>The Genome Sequence of Allomyces macrogynus strain ATCC 38327.</title>
        <authorList>
            <consortium name="The Broad Institute Genome Sequencing Platform"/>
            <person name="Russ C."/>
            <person name="Cuomo C."/>
            <person name="Shea T."/>
            <person name="Young S.K."/>
            <person name="Zeng Q."/>
            <person name="Koehrsen M."/>
            <person name="Haas B."/>
            <person name="Borodovsky M."/>
            <person name="Guigo R."/>
            <person name="Alvarado L."/>
            <person name="Berlin A."/>
            <person name="Borenstein D."/>
            <person name="Chen Z."/>
            <person name="Engels R."/>
            <person name="Freedman E."/>
            <person name="Gellesch M."/>
            <person name="Goldberg J."/>
            <person name="Griggs A."/>
            <person name="Gujja S."/>
            <person name="Heiman D."/>
            <person name="Hepburn T."/>
            <person name="Howarth C."/>
            <person name="Jen D."/>
            <person name="Larson L."/>
            <person name="Lewis B."/>
            <person name="Mehta T."/>
            <person name="Park D."/>
            <person name="Pearson M."/>
            <person name="Roberts A."/>
            <person name="Saif S."/>
            <person name="Shenoy N."/>
            <person name="Sisk P."/>
            <person name="Stolte C."/>
            <person name="Sykes S."/>
            <person name="Walk T."/>
            <person name="White J."/>
            <person name="Yandava C."/>
            <person name="Burger G."/>
            <person name="Gray M.W."/>
            <person name="Holland P.W.H."/>
            <person name="King N."/>
            <person name="Lang F.B.F."/>
            <person name="Roger A.J."/>
            <person name="Ruiz-Trillo I."/>
            <person name="Lander E."/>
            <person name="Nusbaum C."/>
        </authorList>
    </citation>
    <scope>NUCLEOTIDE SEQUENCE [LARGE SCALE GENOMIC DNA]</scope>
    <source>
        <strain evidence="13">ATCC 38327</strain>
    </source>
</reference>
<dbReference type="Pfam" id="PF00659">
    <property type="entry name" value="POLO_box"/>
    <property type="match status" value="2"/>
</dbReference>
<evidence type="ECO:0000256" key="5">
    <source>
        <dbReference type="ARBA" id="ARBA00022777"/>
    </source>
</evidence>
<dbReference type="SUPFAM" id="SSF82615">
    <property type="entry name" value="Polo-box domain"/>
    <property type="match status" value="2"/>
</dbReference>
<feature type="region of interest" description="Disordered" evidence="9">
    <location>
        <begin position="531"/>
        <end position="559"/>
    </location>
</feature>
<dbReference type="FunFam" id="3.30.200.20:FF:000042">
    <property type="entry name" value="Aurora kinase A"/>
    <property type="match status" value="1"/>
</dbReference>
<keyword evidence="1 8" id="KW-0723">Serine/threonine-protein kinase</keyword>
<dbReference type="SUPFAM" id="SSF56112">
    <property type="entry name" value="Protein kinase-like (PK-like)"/>
    <property type="match status" value="1"/>
</dbReference>
<feature type="region of interest" description="Disordered" evidence="9">
    <location>
        <begin position="582"/>
        <end position="648"/>
    </location>
</feature>
<dbReference type="STRING" id="578462.A0A0L0T2I6"/>
<dbReference type="PROSITE" id="PS00107">
    <property type="entry name" value="PROTEIN_KINASE_ATP"/>
    <property type="match status" value="1"/>
</dbReference>
<organism evidence="12 13">
    <name type="scientific">Allomyces macrogynus (strain ATCC 38327)</name>
    <name type="common">Allomyces javanicus var. macrogynus</name>
    <dbReference type="NCBI Taxonomy" id="578462"/>
    <lineage>
        <taxon>Eukaryota</taxon>
        <taxon>Fungi</taxon>
        <taxon>Fungi incertae sedis</taxon>
        <taxon>Blastocladiomycota</taxon>
        <taxon>Blastocladiomycetes</taxon>
        <taxon>Blastocladiales</taxon>
        <taxon>Blastocladiaceae</taxon>
        <taxon>Allomyces</taxon>
    </lineage>
</organism>
<protein>
    <recommendedName>
        <fullName evidence="8">Serine/threonine-protein kinase</fullName>
        <ecNumber evidence="8">2.7.11.21</ecNumber>
    </recommendedName>
</protein>
<dbReference type="Pfam" id="PF00069">
    <property type="entry name" value="Pkinase"/>
    <property type="match status" value="1"/>
</dbReference>
<dbReference type="InterPro" id="IPR036947">
    <property type="entry name" value="POLO_box_dom_sf"/>
</dbReference>
<dbReference type="EMBL" id="GG745358">
    <property type="protein sequence ID" value="KNE68932.1"/>
    <property type="molecule type" value="Genomic_DNA"/>
</dbReference>
<dbReference type="Gene3D" id="1.10.510.10">
    <property type="entry name" value="Transferase(Phosphotransferase) domain 1"/>
    <property type="match status" value="1"/>
</dbReference>
<comment type="catalytic activity">
    <reaction evidence="8">
        <text>L-threonyl-[protein] + ATP = O-phospho-L-threonyl-[protein] + ADP + H(+)</text>
        <dbReference type="Rhea" id="RHEA:46608"/>
        <dbReference type="Rhea" id="RHEA-COMP:11060"/>
        <dbReference type="Rhea" id="RHEA-COMP:11605"/>
        <dbReference type="ChEBI" id="CHEBI:15378"/>
        <dbReference type="ChEBI" id="CHEBI:30013"/>
        <dbReference type="ChEBI" id="CHEBI:30616"/>
        <dbReference type="ChEBI" id="CHEBI:61977"/>
        <dbReference type="ChEBI" id="CHEBI:456216"/>
        <dbReference type="EC" id="2.7.11.21"/>
    </reaction>
</comment>
<dbReference type="PANTHER" id="PTHR24345">
    <property type="entry name" value="SERINE/THREONINE-PROTEIN KINASE PLK"/>
    <property type="match status" value="1"/>
</dbReference>
<evidence type="ECO:0000256" key="9">
    <source>
        <dbReference type="SAM" id="MobiDB-lite"/>
    </source>
</evidence>
<feature type="compositionally biased region" description="Basic and acidic residues" evidence="9">
    <location>
        <begin position="889"/>
        <end position="899"/>
    </location>
</feature>
<dbReference type="PROSITE" id="PS50078">
    <property type="entry name" value="POLO_BOX"/>
    <property type="match status" value="2"/>
</dbReference>
<sequence length="1404" mass="152839">MTGDHDRAAATPPAPPPVPINAAQGPASSAATAAAAAAGTNAVPAPRRARAKDIKLSDLPLPPDVLIDSKHNRTYYRHELLGTGGFARCYRVTDDNGRELAAKVVARVCLRTHKHVQKLSHEIRIHRKMSHANIVKYFHYFEDGTNVYIILELCSNKSLNDMVRARKRLTEPEARFFISELLGALDYMHNQNIIHRDLKLGNLFLNDAMHLKVGDFGLATELTSEDERKKTICGTPNYIAPEILNSALGHSFEVDIWATGIILYTMLVGRPPFQTKDVDRIYAKIKEVSYEFPDSVRISDEARDLIAAILQSQPETRPSIQQIRFHPFFTAPMPKELPVSALTTPPVWPSSVAATRNETDSPRAVRTNSAVDVPARAVTAPQLRHPWSVTAGPSSSSNAAAAAASEASARQRIEAAREQALAERQQQRQASSARPEPPRPAPTAPSSLDPPAPAPPSAPSTWSRSTAVHASSGAHDHERAASPTLVAGPAAAATAVGTTARTLRRARSEQWLPTASTNAAAAAVAPAAEATMRQSTVARSASTTTTASASDMSPRTTARVVTTTTRANSAAAPLASSSATYYPDDTVVPTRPSPSSRAAIATATDSRRRAVADLAASRSGSHHSGSSSSTISSMSSTAPDHPPPPAAMADLARDEYSTRAMRIWSPRSDLDPVRRELATPAVTAAVVAAQSQRMLALSLDSPGRVRAREVARDESGSGELTAAKLRAAAAAGRASPAMTRSVQGPPPVPAPARGYDREYDLRRDAYHAAQPARASPQSMAVDRAMSYDVQDVHRLTRSTSMQLRSNSSPVVSPSSSSAAAGARATRYAPDDRLAAYLPPSPRTKACDAKDEYRTSPLGHEVPRSYDAPRASYEAAPISHEVPRSYEPPRSSDCREPDPSARDKYRAMAYDRVPPAAPAPVPSRADKFDVDYERARNEAYDREYDRAKNKAYDHEYELATDDVYDREDKRVGVQVYDQYERAKSEVYDQYERTRPESSSAAAGAREYDCVRSETAPREYGRSRPEPVASREYERARPETAPREYDRDRTRYRDDEYSRSAVVPPVLETMVVADRASSSLTLNERSSPMSAPVSGPTRTNGMATAATQAPASVPAPAAAPATGGSGGPHMMDTMARNLALAWQCAHDTSALATIRLEALRVGADVPPPTVFIVKFIDYSNKYGLGYQLSNGVVGVYFNDTTLLVLAPDGHHFEYLYSCRTDTSMPGVMKRQAHTMTQYPPDLAKKVTLLHHFREYMNQNMAQGAAPSVPSTPTTAGGDTTKTADLEFLIKYYKTAAAVVFRLSNQVVQVNFQDHTKMVLANDARLVAYIDQYRQVHQFQLADLPVLRARASLASVAPATWPPGTDAKEVHMAEALLQRLRYTKDLVDNMRTKRRRQQQQQQQQTAQ</sequence>
<dbReference type="GO" id="GO:0005634">
    <property type="term" value="C:nucleus"/>
    <property type="evidence" value="ECO:0007669"/>
    <property type="project" value="TreeGrafter"/>
</dbReference>
<feature type="compositionally biased region" description="Low complexity" evidence="9">
    <location>
        <begin position="804"/>
        <end position="824"/>
    </location>
</feature>
<keyword evidence="4 7" id="KW-0547">Nucleotide-binding</keyword>
<keyword evidence="6 7" id="KW-0067">ATP-binding</keyword>
<evidence type="ECO:0000313" key="12">
    <source>
        <dbReference type="EMBL" id="KNE68932.1"/>
    </source>
</evidence>
<reference evidence="12 13" key="1">
    <citation type="submission" date="2009-11" db="EMBL/GenBank/DDBJ databases">
        <title>Annotation of Allomyces macrogynus ATCC 38327.</title>
        <authorList>
            <consortium name="The Broad Institute Genome Sequencing Platform"/>
            <person name="Russ C."/>
            <person name="Cuomo C."/>
            <person name="Burger G."/>
            <person name="Gray M.W."/>
            <person name="Holland P.W.H."/>
            <person name="King N."/>
            <person name="Lang F.B.F."/>
            <person name="Roger A.J."/>
            <person name="Ruiz-Trillo I."/>
            <person name="Young S.K."/>
            <person name="Zeng Q."/>
            <person name="Gargeya S."/>
            <person name="Fitzgerald M."/>
            <person name="Haas B."/>
            <person name="Abouelleil A."/>
            <person name="Alvarado L."/>
            <person name="Arachchi H.M."/>
            <person name="Berlin A."/>
            <person name="Chapman S.B."/>
            <person name="Gearin G."/>
            <person name="Goldberg J."/>
            <person name="Griggs A."/>
            <person name="Gujja S."/>
            <person name="Hansen M."/>
            <person name="Heiman D."/>
            <person name="Howarth C."/>
            <person name="Larimer J."/>
            <person name="Lui A."/>
            <person name="MacDonald P.J.P."/>
            <person name="McCowen C."/>
            <person name="Montmayeur A."/>
            <person name="Murphy C."/>
            <person name="Neiman D."/>
            <person name="Pearson M."/>
            <person name="Priest M."/>
            <person name="Roberts A."/>
            <person name="Saif S."/>
            <person name="Shea T."/>
            <person name="Sisk P."/>
            <person name="Stolte C."/>
            <person name="Sykes S."/>
            <person name="Wortman J."/>
            <person name="Nusbaum C."/>
            <person name="Birren B."/>
        </authorList>
    </citation>
    <scope>NUCLEOTIDE SEQUENCE [LARGE SCALE GENOMIC DNA]</scope>
    <source>
        <strain evidence="12 13">ATCC 38327</strain>
    </source>
</reference>
<proteinExistence type="inferred from homology"/>
<evidence type="ECO:0000259" key="10">
    <source>
        <dbReference type="PROSITE" id="PS50011"/>
    </source>
</evidence>
<feature type="compositionally biased region" description="Low complexity" evidence="9">
    <location>
        <begin position="394"/>
        <end position="408"/>
    </location>
</feature>
<feature type="compositionally biased region" description="Basic and acidic residues" evidence="9">
    <location>
        <begin position="844"/>
        <end position="853"/>
    </location>
</feature>
<dbReference type="EC" id="2.7.11.21" evidence="8"/>
<accession>A0A0L0T2I6</accession>
<feature type="domain" description="POLO box" evidence="11">
    <location>
        <begin position="1282"/>
        <end position="1360"/>
    </location>
</feature>
<feature type="domain" description="POLO box" evidence="11">
    <location>
        <begin position="1169"/>
        <end position="1256"/>
    </location>
</feature>